<dbReference type="EMBL" id="JAYWIO010000003">
    <property type="protein sequence ID" value="KAK7275114.1"/>
    <property type="molecule type" value="Genomic_DNA"/>
</dbReference>
<organism evidence="1 2">
    <name type="scientific">Crotalaria pallida</name>
    <name type="common">Smooth rattlebox</name>
    <name type="synonym">Crotalaria striata</name>
    <dbReference type="NCBI Taxonomy" id="3830"/>
    <lineage>
        <taxon>Eukaryota</taxon>
        <taxon>Viridiplantae</taxon>
        <taxon>Streptophyta</taxon>
        <taxon>Embryophyta</taxon>
        <taxon>Tracheophyta</taxon>
        <taxon>Spermatophyta</taxon>
        <taxon>Magnoliopsida</taxon>
        <taxon>eudicotyledons</taxon>
        <taxon>Gunneridae</taxon>
        <taxon>Pentapetalae</taxon>
        <taxon>rosids</taxon>
        <taxon>fabids</taxon>
        <taxon>Fabales</taxon>
        <taxon>Fabaceae</taxon>
        <taxon>Papilionoideae</taxon>
        <taxon>50 kb inversion clade</taxon>
        <taxon>genistoids sensu lato</taxon>
        <taxon>core genistoids</taxon>
        <taxon>Crotalarieae</taxon>
        <taxon>Crotalaria</taxon>
    </lineage>
</organism>
<sequence length="79" mass="8878">MHEVLYCNSVVFLAGQSKNSTKAVYRPEALNEKMSMSIGKYYSSNKNDSQSSIRTLTRDFHLNASPAPAQAMELHKLKL</sequence>
<keyword evidence="2" id="KW-1185">Reference proteome</keyword>
<comment type="caution">
    <text evidence="1">The sequence shown here is derived from an EMBL/GenBank/DDBJ whole genome shotgun (WGS) entry which is preliminary data.</text>
</comment>
<accession>A0AAN9FEV9</accession>
<gene>
    <name evidence="1" type="ORF">RIF29_16221</name>
</gene>
<evidence type="ECO:0000313" key="1">
    <source>
        <dbReference type="EMBL" id="KAK7275114.1"/>
    </source>
</evidence>
<proteinExistence type="predicted"/>
<dbReference type="Proteomes" id="UP001372338">
    <property type="component" value="Unassembled WGS sequence"/>
</dbReference>
<dbReference type="AlphaFoldDB" id="A0AAN9FEV9"/>
<name>A0AAN9FEV9_CROPI</name>
<reference evidence="1 2" key="1">
    <citation type="submission" date="2024-01" db="EMBL/GenBank/DDBJ databases">
        <title>The genomes of 5 underutilized Papilionoideae crops provide insights into root nodulation and disease resistanc.</title>
        <authorList>
            <person name="Yuan L."/>
        </authorList>
    </citation>
    <scope>NUCLEOTIDE SEQUENCE [LARGE SCALE GENOMIC DNA]</scope>
    <source>
        <strain evidence="1">ZHUSHIDOU_FW_LH</strain>
        <tissue evidence="1">Leaf</tissue>
    </source>
</reference>
<protein>
    <submittedName>
        <fullName evidence="1">Uncharacterized protein</fullName>
    </submittedName>
</protein>
<evidence type="ECO:0000313" key="2">
    <source>
        <dbReference type="Proteomes" id="UP001372338"/>
    </source>
</evidence>